<evidence type="ECO:0000256" key="1">
    <source>
        <dbReference type="SAM" id="MobiDB-lite"/>
    </source>
</evidence>
<feature type="compositionally biased region" description="Low complexity" evidence="1">
    <location>
        <begin position="89"/>
        <end position="110"/>
    </location>
</feature>
<dbReference type="EMBL" id="CM017322">
    <property type="protein sequence ID" value="KAE8010177.1"/>
    <property type="molecule type" value="Genomic_DNA"/>
</dbReference>
<feature type="compositionally biased region" description="Polar residues" evidence="1">
    <location>
        <begin position="52"/>
        <end position="61"/>
    </location>
</feature>
<reference evidence="2 3" key="1">
    <citation type="submission" date="2019-06" db="EMBL/GenBank/DDBJ databases">
        <title>A chromosomal-level reference genome of Carpinus fangiana (Coryloideae, Betulaceae).</title>
        <authorList>
            <person name="Yang X."/>
            <person name="Wang Z."/>
            <person name="Zhang L."/>
            <person name="Hao G."/>
            <person name="Liu J."/>
            <person name="Yang Y."/>
        </authorList>
    </citation>
    <scope>NUCLEOTIDE SEQUENCE [LARGE SCALE GENOMIC DNA]</scope>
    <source>
        <strain evidence="2">Cfa_2016G</strain>
        <tissue evidence="2">Leaf</tissue>
    </source>
</reference>
<dbReference type="Pfam" id="PF07816">
    <property type="entry name" value="DUF1645"/>
    <property type="match status" value="1"/>
</dbReference>
<sequence length="126" mass="13447">MIPRKSASSVPFNWEEKPGIPKSRPTSNGENNNDSDDGDGDGVGEDFEFNFSGQLERTSVSADELFDGGKIRPLKPPPQLRVGAGANGSGSNVSSPRSPKSPRSPGSRISQGKKMVQEALSPRHKK</sequence>
<dbReference type="OrthoDB" id="667051at2759"/>
<feature type="compositionally biased region" description="Polar residues" evidence="1">
    <location>
        <begin position="1"/>
        <end position="11"/>
    </location>
</feature>
<protein>
    <submittedName>
        <fullName evidence="2">Uncharacterized protein</fullName>
    </submittedName>
</protein>
<name>A0A5N6QSV8_9ROSI</name>
<dbReference type="Proteomes" id="UP000327013">
    <property type="component" value="Chromosome 2"/>
</dbReference>
<gene>
    <name evidence="2" type="ORF">FH972_006567</name>
</gene>
<feature type="region of interest" description="Disordered" evidence="1">
    <location>
        <begin position="1"/>
        <end position="126"/>
    </location>
</feature>
<feature type="compositionally biased region" description="Acidic residues" evidence="1">
    <location>
        <begin position="33"/>
        <end position="48"/>
    </location>
</feature>
<evidence type="ECO:0000313" key="2">
    <source>
        <dbReference type="EMBL" id="KAE8010177.1"/>
    </source>
</evidence>
<dbReference type="InterPro" id="IPR012442">
    <property type="entry name" value="DUF1645_plant"/>
</dbReference>
<dbReference type="AlphaFoldDB" id="A0A5N6QSV8"/>
<accession>A0A5N6QSV8</accession>
<evidence type="ECO:0000313" key="3">
    <source>
        <dbReference type="Proteomes" id="UP000327013"/>
    </source>
</evidence>
<proteinExistence type="predicted"/>
<organism evidence="2 3">
    <name type="scientific">Carpinus fangiana</name>
    <dbReference type="NCBI Taxonomy" id="176857"/>
    <lineage>
        <taxon>Eukaryota</taxon>
        <taxon>Viridiplantae</taxon>
        <taxon>Streptophyta</taxon>
        <taxon>Embryophyta</taxon>
        <taxon>Tracheophyta</taxon>
        <taxon>Spermatophyta</taxon>
        <taxon>Magnoliopsida</taxon>
        <taxon>eudicotyledons</taxon>
        <taxon>Gunneridae</taxon>
        <taxon>Pentapetalae</taxon>
        <taxon>rosids</taxon>
        <taxon>fabids</taxon>
        <taxon>Fagales</taxon>
        <taxon>Betulaceae</taxon>
        <taxon>Carpinus</taxon>
    </lineage>
</organism>
<keyword evidence="3" id="KW-1185">Reference proteome</keyword>